<dbReference type="EC" id="3.1.4.3" evidence="2"/>
<feature type="region of interest" description="Disordered" evidence="4">
    <location>
        <begin position="472"/>
        <end position="494"/>
    </location>
</feature>
<dbReference type="EMBL" id="FCOA02000015">
    <property type="protein sequence ID" value="SAK75001.1"/>
    <property type="molecule type" value="Genomic_DNA"/>
</dbReference>
<reference evidence="6" key="1">
    <citation type="submission" date="2016-01" db="EMBL/GenBank/DDBJ databases">
        <authorList>
            <person name="Peeters C."/>
        </authorList>
    </citation>
    <scope>NUCLEOTIDE SEQUENCE</scope>
    <source>
        <strain evidence="6">LMG 29322</strain>
    </source>
</reference>
<sequence length="688" mass="75844">MTISGGWPRKIQGAGWGGEYKSRRDFLRFAASTMGAAAVAAATPRILRQALESPRNKRTGTINDVEHIVILTQENRSFDHYFGALRGVRGFNDRMAITLPNGDPIWRQPTETGYILPFHVDTTTTRATCMKAPTMSYPVDLAMWNKGLCNGWNIKRAPGLGMSYFTRGDLRFYYALADAFTICDQYYASTFTQTNPNRLHLFSGSSGLSVGLDPTLDNSDSYSGFTWPTVAETLEKAGISWRVYEQADNFDDNALAWFKSFKSAPVSSELYRRGMARVDDIVRTFAADVAAGTLPQVSWIIAPTALSEHANYHPQAGEDLTARLLAGLIANPVVWSRTVFLLNYDEQGGFFDHEPPPTPPATDAEGKSTLSTTGEVYEGFPIGLGFRVPMTIVSPWSKGGYVCSEVFDHTSIIQFIEHRFGIQCANISPWRRSICGDLSSAFDFESPDHAWPFLPDTSRYVSVADSECASLPEPNIPAAQRMPRQEPGTRPSRALPYEHHVDAYVHDRARMLELRIINKGRTGAGFSAYDLNRGTNPPRRYSLREGSEVVDRWSHADLAGTRYNIAVRGANGFLRAFAGDVAAVSGASASNPEVRVTYDAKRTSLCLAMTNSGHSACRFVVLDNGYRQDGPWAFSITAQGTANVRWPVSSSGNWYDFTVTVEGQPHFLRRFAGRIESGGDLTSDPAAA</sequence>
<dbReference type="InterPro" id="IPR006311">
    <property type="entry name" value="TAT_signal"/>
</dbReference>
<dbReference type="RefSeq" id="WP_074169412.1">
    <property type="nucleotide sequence ID" value="NZ_FCOA02000015.1"/>
</dbReference>
<protein>
    <recommendedName>
        <fullName evidence="2">phospholipase C</fullName>
        <ecNumber evidence="2">3.1.4.3</ecNumber>
    </recommendedName>
</protein>
<keyword evidence="7" id="KW-1185">Reference proteome</keyword>
<dbReference type="NCBIfam" id="TIGR03396">
    <property type="entry name" value="PC_PLC"/>
    <property type="match status" value="1"/>
</dbReference>
<evidence type="ECO:0000256" key="3">
    <source>
        <dbReference type="ARBA" id="ARBA00022801"/>
    </source>
</evidence>
<dbReference type="Pfam" id="PF05506">
    <property type="entry name" value="PLipase_C_C"/>
    <property type="match status" value="2"/>
</dbReference>
<dbReference type="OrthoDB" id="980947at2"/>
<dbReference type="GO" id="GO:0016042">
    <property type="term" value="P:lipid catabolic process"/>
    <property type="evidence" value="ECO:0007669"/>
    <property type="project" value="InterPro"/>
</dbReference>
<dbReference type="Gene3D" id="3.40.720.10">
    <property type="entry name" value="Alkaline Phosphatase, subunit A"/>
    <property type="match status" value="2"/>
</dbReference>
<evidence type="ECO:0000256" key="1">
    <source>
        <dbReference type="ARBA" id="ARBA00009717"/>
    </source>
</evidence>
<evidence type="ECO:0000256" key="2">
    <source>
        <dbReference type="ARBA" id="ARBA00012018"/>
    </source>
</evidence>
<dbReference type="Pfam" id="PF04185">
    <property type="entry name" value="Phosphoesterase"/>
    <property type="match status" value="1"/>
</dbReference>
<name>A0A158BYC0_9BURK</name>
<dbReference type="InterPro" id="IPR007312">
    <property type="entry name" value="Phosphoesterase"/>
</dbReference>
<dbReference type="InterPro" id="IPR017850">
    <property type="entry name" value="Alkaline_phosphatase_core_sf"/>
</dbReference>
<feature type="domain" description="Bacterial phospholipase C C-terminal" evidence="5">
    <location>
        <begin position="491"/>
        <end position="580"/>
    </location>
</feature>
<dbReference type="PANTHER" id="PTHR31956">
    <property type="entry name" value="NON-SPECIFIC PHOSPHOLIPASE C4-RELATED"/>
    <property type="match status" value="1"/>
</dbReference>
<evidence type="ECO:0000256" key="4">
    <source>
        <dbReference type="SAM" id="MobiDB-lite"/>
    </source>
</evidence>
<gene>
    <name evidence="6" type="ORF">AWB79_04431</name>
</gene>
<keyword evidence="3" id="KW-0378">Hydrolase</keyword>
<dbReference type="PANTHER" id="PTHR31956:SF1">
    <property type="entry name" value="NON-SPECIFIC PHOSPHOLIPASE C1"/>
    <property type="match status" value="1"/>
</dbReference>
<evidence type="ECO:0000313" key="6">
    <source>
        <dbReference type="EMBL" id="SAK75001.1"/>
    </source>
</evidence>
<organism evidence="6 7">
    <name type="scientific">Caballeronia hypogeia</name>
    <dbReference type="NCBI Taxonomy" id="1777140"/>
    <lineage>
        <taxon>Bacteria</taxon>
        <taxon>Pseudomonadati</taxon>
        <taxon>Pseudomonadota</taxon>
        <taxon>Betaproteobacteria</taxon>
        <taxon>Burkholderiales</taxon>
        <taxon>Burkholderiaceae</taxon>
        <taxon>Caballeronia</taxon>
    </lineage>
</organism>
<feature type="domain" description="Bacterial phospholipase C C-terminal" evidence="5">
    <location>
        <begin position="592"/>
        <end position="674"/>
    </location>
</feature>
<dbReference type="GO" id="GO:0034480">
    <property type="term" value="F:phosphatidylcholine phospholipase C activity"/>
    <property type="evidence" value="ECO:0007669"/>
    <property type="project" value="UniProtKB-EC"/>
</dbReference>
<comment type="caution">
    <text evidence="6">The sequence shown here is derived from an EMBL/GenBank/DDBJ whole genome shotgun (WGS) entry which is preliminary data.</text>
</comment>
<dbReference type="InterPro" id="IPR017767">
    <property type="entry name" value="PC-PLC"/>
</dbReference>
<dbReference type="STRING" id="1777140.AWB79_04431"/>
<evidence type="ECO:0000313" key="7">
    <source>
        <dbReference type="Proteomes" id="UP000054851"/>
    </source>
</evidence>
<accession>A0A158BYC0</accession>
<dbReference type="PROSITE" id="PS51318">
    <property type="entry name" value="TAT"/>
    <property type="match status" value="1"/>
</dbReference>
<dbReference type="InterPro" id="IPR008475">
    <property type="entry name" value="PLipase_C_C"/>
</dbReference>
<comment type="similarity">
    <text evidence="1">Belongs to the bacterial phospholipase C family.</text>
</comment>
<evidence type="ECO:0000259" key="5">
    <source>
        <dbReference type="Pfam" id="PF05506"/>
    </source>
</evidence>
<proteinExistence type="inferred from homology"/>
<dbReference type="AlphaFoldDB" id="A0A158BYC0"/>
<dbReference type="Proteomes" id="UP000054851">
    <property type="component" value="Unassembled WGS sequence"/>
</dbReference>